<dbReference type="Pfam" id="PF02825">
    <property type="entry name" value="WWE"/>
    <property type="match status" value="1"/>
</dbReference>
<sequence length="195" mass="21861">MDDKVCCSICKTDMMLMDQLSCSHTICFVCAAQTFVPPNNSGSCPACGLILATDIKTMYDEFIKVPLNKLRLEHGFMVNDILWTYGGYNGNQWLYTRKQCVDIEEQYQKYADCSSSTESDLVSSSDDSFGLDDTSTMTLQLNVGNNTVEYVLNFENMSQYPKADASKTRSLTRIPLMSYDDITNNKIVGVSGKKF</sequence>
<evidence type="ECO:0000259" key="4">
    <source>
        <dbReference type="PROSITE" id="PS50089"/>
    </source>
</evidence>
<dbReference type="PANTHER" id="PTHR13417">
    <property type="entry name" value="E3 UBIQUITIN-PROTEIN LIGASE RNF146"/>
    <property type="match status" value="1"/>
</dbReference>
<evidence type="ECO:0000256" key="3">
    <source>
        <dbReference type="ARBA" id="ARBA00022833"/>
    </source>
</evidence>
<dbReference type="SUPFAM" id="SSF117839">
    <property type="entry name" value="WWE domain"/>
    <property type="match status" value="1"/>
</dbReference>
<dbReference type="SUPFAM" id="SSF57850">
    <property type="entry name" value="RING/U-box"/>
    <property type="match status" value="1"/>
</dbReference>
<reference evidence="5" key="1">
    <citation type="journal article" date="2020" name="Nature">
        <title>Giant virus diversity and host interactions through global metagenomics.</title>
        <authorList>
            <person name="Schulz F."/>
            <person name="Roux S."/>
            <person name="Paez-Espino D."/>
            <person name="Jungbluth S."/>
            <person name="Walsh D.A."/>
            <person name="Denef V.J."/>
            <person name="McMahon K.D."/>
            <person name="Konstantinidis K.T."/>
            <person name="Eloe-Fadrosh E.A."/>
            <person name="Kyrpides N.C."/>
            <person name="Woyke T."/>
        </authorList>
    </citation>
    <scope>NUCLEOTIDE SEQUENCE</scope>
    <source>
        <strain evidence="5">GVMAG-M-3300020192-26</strain>
    </source>
</reference>
<accession>A0A6C0C9Q2</accession>
<organism evidence="5">
    <name type="scientific">viral metagenome</name>
    <dbReference type="NCBI Taxonomy" id="1070528"/>
    <lineage>
        <taxon>unclassified sequences</taxon>
        <taxon>metagenomes</taxon>
        <taxon>organismal metagenomes</taxon>
    </lineage>
</organism>
<keyword evidence="3" id="KW-0862">Zinc</keyword>
<dbReference type="GO" id="GO:0016055">
    <property type="term" value="P:Wnt signaling pathway"/>
    <property type="evidence" value="ECO:0007669"/>
    <property type="project" value="InterPro"/>
</dbReference>
<proteinExistence type="predicted"/>
<dbReference type="InterPro" id="IPR004170">
    <property type="entry name" value="WWE_dom"/>
</dbReference>
<dbReference type="PROSITE" id="PS50089">
    <property type="entry name" value="ZF_RING_2"/>
    <property type="match status" value="1"/>
</dbReference>
<protein>
    <recommendedName>
        <fullName evidence="4">RING-type domain-containing protein</fullName>
    </recommendedName>
</protein>
<dbReference type="Gene3D" id="3.30.40.10">
    <property type="entry name" value="Zinc/RING finger domain, C3HC4 (zinc finger)"/>
    <property type="match status" value="1"/>
</dbReference>
<dbReference type="GO" id="GO:0008270">
    <property type="term" value="F:zinc ion binding"/>
    <property type="evidence" value="ECO:0007669"/>
    <property type="project" value="UniProtKB-KW"/>
</dbReference>
<evidence type="ECO:0000256" key="2">
    <source>
        <dbReference type="ARBA" id="ARBA00022771"/>
    </source>
</evidence>
<name>A0A6C0C9Q2_9ZZZZ</name>
<dbReference type="InterPro" id="IPR001841">
    <property type="entry name" value="Znf_RING"/>
</dbReference>
<dbReference type="GO" id="GO:0005634">
    <property type="term" value="C:nucleus"/>
    <property type="evidence" value="ECO:0007669"/>
    <property type="project" value="TreeGrafter"/>
</dbReference>
<dbReference type="InterPro" id="IPR037197">
    <property type="entry name" value="WWE_dom_sf"/>
</dbReference>
<dbReference type="SMART" id="SM00184">
    <property type="entry name" value="RING"/>
    <property type="match status" value="1"/>
</dbReference>
<dbReference type="GO" id="GO:0006511">
    <property type="term" value="P:ubiquitin-dependent protein catabolic process"/>
    <property type="evidence" value="ECO:0007669"/>
    <property type="project" value="TreeGrafter"/>
</dbReference>
<dbReference type="InterPro" id="IPR033509">
    <property type="entry name" value="RNF146"/>
</dbReference>
<dbReference type="GO" id="GO:0072572">
    <property type="term" value="F:poly-ADP-D-ribose binding"/>
    <property type="evidence" value="ECO:0007669"/>
    <property type="project" value="InterPro"/>
</dbReference>
<dbReference type="GO" id="GO:0005737">
    <property type="term" value="C:cytoplasm"/>
    <property type="evidence" value="ECO:0007669"/>
    <property type="project" value="TreeGrafter"/>
</dbReference>
<dbReference type="PROSITE" id="PS00518">
    <property type="entry name" value="ZF_RING_1"/>
    <property type="match status" value="1"/>
</dbReference>
<evidence type="ECO:0000313" key="5">
    <source>
        <dbReference type="EMBL" id="QHT00822.1"/>
    </source>
</evidence>
<dbReference type="InterPro" id="IPR017907">
    <property type="entry name" value="Znf_RING_CS"/>
</dbReference>
<feature type="domain" description="RING-type" evidence="4">
    <location>
        <begin position="7"/>
        <end position="47"/>
    </location>
</feature>
<dbReference type="InterPro" id="IPR013083">
    <property type="entry name" value="Znf_RING/FYVE/PHD"/>
</dbReference>
<dbReference type="AlphaFoldDB" id="A0A6C0C9Q2"/>
<keyword evidence="2" id="KW-0863">Zinc-finger</keyword>
<dbReference type="PANTHER" id="PTHR13417:SF2">
    <property type="entry name" value="E3 UBIQUITIN-PROTEIN LIGASE RNF146"/>
    <property type="match status" value="1"/>
</dbReference>
<dbReference type="EMBL" id="MN739359">
    <property type="protein sequence ID" value="QHT00822.1"/>
    <property type="molecule type" value="Genomic_DNA"/>
</dbReference>
<dbReference type="GO" id="GO:0061630">
    <property type="term" value="F:ubiquitin protein ligase activity"/>
    <property type="evidence" value="ECO:0007669"/>
    <property type="project" value="InterPro"/>
</dbReference>
<keyword evidence="1" id="KW-0479">Metal-binding</keyword>
<dbReference type="Gene3D" id="3.30.720.50">
    <property type="match status" value="1"/>
</dbReference>
<evidence type="ECO:0000256" key="1">
    <source>
        <dbReference type="ARBA" id="ARBA00022723"/>
    </source>
</evidence>